<organism evidence="1">
    <name type="scientific">marine sediment metagenome</name>
    <dbReference type="NCBI Taxonomy" id="412755"/>
    <lineage>
        <taxon>unclassified sequences</taxon>
        <taxon>metagenomes</taxon>
        <taxon>ecological metagenomes</taxon>
    </lineage>
</organism>
<protein>
    <submittedName>
        <fullName evidence="1">Uncharacterized protein</fullName>
    </submittedName>
</protein>
<name>X1HFM1_9ZZZZ</name>
<proteinExistence type="predicted"/>
<comment type="caution">
    <text evidence="1">The sequence shown here is derived from an EMBL/GenBank/DDBJ whole genome shotgun (WGS) entry which is preliminary data.</text>
</comment>
<sequence>WKEEHSGISIIGLVHDLRVTSRLLVLAPF</sequence>
<reference evidence="1" key="1">
    <citation type="journal article" date="2014" name="Front. Microbiol.">
        <title>High frequency of phylogenetically diverse reductive dehalogenase-homologous genes in deep subseafloor sedimentary metagenomes.</title>
        <authorList>
            <person name="Kawai M."/>
            <person name="Futagami T."/>
            <person name="Toyoda A."/>
            <person name="Takaki Y."/>
            <person name="Nishi S."/>
            <person name="Hori S."/>
            <person name="Arai W."/>
            <person name="Tsubouchi T."/>
            <person name="Morono Y."/>
            <person name="Uchiyama I."/>
            <person name="Ito T."/>
            <person name="Fujiyama A."/>
            <person name="Inagaki F."/>
            <person name="Takami H."/>
        </authorList>
    </citation>
    <scope>NUCLEOTIDE SEQUENCE</scope>
    <source>
        <strain evidence="1">Expedition CK06-06</strain>
    </source>
</reference>
<gene>
    <name evidence="1" type="ORF">S03H2_50801</name>
</gene>
<feature type="non-terminal residue" evidence="1">
    <location>
        <position position="1"/>
    </location>
</feature>
<evidence type="ECO:0000313" key="1">
    <source>
        <dbReference type="EMBL" id="GAH68227.1"/>
    </source>
</evidence>
<dbReference type="EMBL" id="BARU01032189">
    <property type="protein sequence ID" value="GAH68227.1"/>
    <property type="molecule type" value="Genomic_DNA"/>
</dbReference>
<dbReference type="AlphaFoldDB" id="X1HFM1"/>
<accession>X1HFM1</accession>